<accession>A0AAV7WTN0</accession>
<organism evidence="1 2">
    <name type="scientific">Pleurodeles waltl</name>
    <name type="common">Iberian ribbed newt</name>
    <dbReference type="NCBI Taxonomy" id="8319"/>
    <lineage>
        <taxon>Eukaryota</taxon>
        <taxon>Metazoa</taxon>
        <taxon>Chordata</taxon>
        <taxon>Craniata</taxon>
        <taxon>Vertebrata</taxon>
        <taxon>Euteleostomi</taxon>
        <taxon>Amphibia</taxon>
        <taxon>Batrachia</taxon>
        <taxon>Caudata</taxon>
        <taxon>Salamandroidea</taxon>
        <taxon>Salamandridae</taxon>
        <taxon>Pleurodelinae</taxon>
        <taxon>Pleurodeles</taxon>
    </lineage>
</organism>
<sequence length="140" mass="16602">MTADTRRVFAYSFPYLTPFYNVPVSFGNRNAGKVFIWQSKRNASSRTRLKAYPYKGNTSCDLFRIVGGITLNEYLYLFVALEYTDLKLLVNYYNSRLRNDIGWYEKYSSREPTKLGEYYYLRMMAIRRERCSIGRGVDRL</sequence>
<evidence type="ECO:0000313" key="1">
    <source>
        <dbReference type="EMBL" id="KAJ1216674.1"/>
    </source>
</evidence>
<proteinExistence type="predicted"/>
<gene>
    <name evidence="1" type="ORF">NDU88_004275</name>
</gene>
<dbReference type="EMBL" id="JANPWB010000001">
    <property type="protein sequence ID" value="KAJ1216674.1"/>
    <property type="molecule type" value="Genomic_DNA"/>
</dbReference>
<evidence type="ECO:0000313" key="2">
    <source>
        <dbReference type="Proteomes" id="UP001066276"/>
    </source>
</evidence>
<keyword evidence="2" id="KW-1185">Reference proteome</keyword>
<comment type="caution">
    <text evidence="1">The sequence shown here is derived from an EMBL/GenBank/DDBJ whole genome shotgun (WGS) entry which is preliminary data.</text>
</comment>
<name>A0AAV7WTN0_PLEWA</name>
<protein>
    <submittedName>
        <fullName evidence="1">Uncharacterized protein</fullName>
    </submittedName>
</protein>
<dbReference type="Proteomes" id="UP001066276">
    <property type="component" value="Chromosome 1_1"/>
</dbReference>
<reference evidence="1" key="1">
    <citation type="journal article" date="2022" name="bioRxiv">
        <title>Sequencing and chromosome-scale assembly of the giantPleurodeles waltlgenome.</title>
        <authorList>
            <person name="Brown T."/>
            <person name="Elewa A."/>
            <person name="Iarovenko S."/>
            <person name="Subramanian E."/>
            <person name="Araus A.J."/>
            <person name="Petzold A."/>
            <person name="Susuki M."/>
            <person name="Suzuki K.-i.T."/>
            <person name="Hayashi T."/>
            <person name="Toyoda A."/>
            <person name="Oliveira C."/>
            <person name="Osipova E."/>
            <person name="Leigh N.D."/>
            <person name="Simon A."/>
            <person name="Yun M.H."/>
        </authorList>
    </citation>
    <scope>NUCLEOTIDE SEQUENCE</scope>
    <source>
        <strain evidence="1">20211129_DDA</strain>
        <tissue evidence="1">Liver</tissue>
    </source>
</reference>
<dbReference type="AlphaFoldDB" id="A0AAV7WTN0"/>